<dbReference type="EMBL" id="JQGJ01000012">
    <property type="protein sequence ID" value="KHK63258.1"/>
    <property type="molecule type" value="Genomic_DNA"/>
</dbReference>
<gene>
    <name evidence="4" type="ORF">JZ00_19245</name>
</gene>
<accession>A0A0B1Z1U3</accession>
<evidence type="ECO:0000256" key="1">
    <source>
        <dbReference type="ARBA" id="ARBA00023125"/>
    </source>
</evidence>
<dbReference type="Gene3D" id="3.40.50.300">
    <property type="entry name" value="P-loop containing nucleotide triphosphate hydrolases"/>
    <property type="match status" value="1"/>
</dbReference>
<evidence type="ECO:0000313" key="4">
    <source>
        <dbReference type="EMBL" id="KHK63258.1"/>
    </source>
</evidence>
<feature type="domain" description="OmpR/PhoB-type" evidence="3">
    <location>
        <begin position="10"/>
        <end position="108"/>
    </location>
</feature>
<dbReference type="GO" id="GO:0000160">
    <property type="term" value="P:phosphorelay signal transduction system"/>
    <property type="evidence" value="ECO:0007669"/>
    <property type="project" value="InterPro"/>
</dbReference>
<dbReference type="PANTHER" id="PTHR47691:SF3">
    <property type="entry name" value="HTH-TYPE TRANSCRIPTIONAL REGULATOR RV0890C-RELATED"/>
    <property type="match status" value="1"/>
</dbReference>
<dbReference type="PROSITE" id="PS51755">
    <property type="entry name" value="OMPR_PHOB"/>
    <property type="match status" value="1"/>
</dbReference>
<dbReference type="OrthoDB" id="9811542at2"/>
<evidence type="ECO:0000259" key="3">
    <source>
        <dbReference type="PROSITE" id="PS51755"/>
    </source>
</evidence>
<dbReference type="Pfam" id="PF00486">
    <property type="entry name" value="Trans_reg_C"/>
    <property type="match status" value="1"/>
</dbReference>
<dbReference type="InterPro" id="IPR027417">
    <property type="entry name" value="P-loop_NTPase"/>
</dbReference>
<dbReference type="Gene3D" id="1.10.10.10">
    <property type="entry name" value="Winged helix-like DNA-binding domain superfamily/Winged helix DNA-binding domain"/>
    <property type="match status" value="1"/>
</dbReference>
<dbReference type="SUPFAM" id="SSF46894">
    <property type="entry name" value="C-terminal effector domain of the bipartite response regulators"/>
    <property type="match status" value="1"/>
</dbReference>
<dbReference type="PRINTS" id="PR00364">
    <property type="entry name" value="DISEASERSIST"/>
</dbReference>
<sequence>MSQYLRLPVEKTLHFGPYRVHPRQRLVLEGGQPLRLGRRAVEILLVLLEHAGQVVSKQQLIARVWPKSVVEDTNLRVHVAALRKALGDGQAGQRYIVTVAQRGYSFVAPVTFEPPEALARIPHPALARNLPPRRTRVIGRQGLVESLVAQLPRKRFITLVGSGGIGKTTVALQVAERLIGHYRDGTYLLDLGSLNDPTMIAPNLCALLELSSQDGEPLEAIVRPLKERQLLLVIDTCEHLVDAVAQLCETLLRAAPHLHILATSREGLRAEGEHVQRLDSLAIPPRGMIIEGYPALEYPALQLFAERAMASQDDFELTDHEVPLIVDICQRLDGIPLAIELAAAQVGRFGLQALCRQLRDSVALLDHDKRNSAPRQQTLRATLDWSFALLTACEQTCLRRLAVFMGSFNLASAAAVIVGQHVAPDQVLVSVSQLVAKSLLNVEIGDDEVRYCLLDTTRSYALEKLLEAGELAVSQARHAERCLTLMEQAEKDWESTPTRLWIARYATYRDDIRAALDRGLGPHGSHAVAIRLTARTLPLWQELSLLKEHGLYVSKARELLHGSASPCPRLTLALELAHASLNYHTEGGTPATVEAFVTARRLARQCQDLAGELRALSGHLTVNLSCGRYQQALEQCQDFDRLGPQGDPVLSLSTQRLRVLALHFTGDQDAARRDAEQVIQRLAQNGHLSRFTHGFGVQYEQSVAALTILARILWLQGFAEKARRTANLALQIALQINHGLSICYTLAITGCVLAQYTGEHSIARERLDMLKHQARKHSVMLFHDWACHYERAFDGAPLETCPATGGLVQDMVVTLRTDAAGPEQIKRAHSGAAGWCSAEILRASAETLLAQDAPSAESRAETQLHAALAVARQQGALAWELRSAVSLARLWQRRGQDQAAADVLGPVYRRFSEGFDTPDLKQAAALLQALARRLGS</sequence>
<dbReference type="SUPFAM" id="SSF52540">
    <property type="entry name" value="P-loop containing nucleoside triphosphate hydrolases"/>
    <property type="match status" value="1"/>
</dbReference>
<keyword evidence="1 2" id="KW-0238">DNA-binding</keyword>
<protein>
    <submittedName>
        <fullName evidence="4">Transcriptional regulator</fullName>
    </submittedName>
</protein>
<comment type="caution">
    <text evidence="4">The sequence shown here is derived from an EMBL/GenBank/DDBJ whole genome shotgun (WGS) entry which is preliminary data.</text>
</comment>
<dbReference type="InterPro" id="IPR011990">
    <property type="entry name" value="TPR-like_helical_dom_sf"/>
</dbReference>
<dbReference type="InterPro" id="IPR001867">
    <property type="entry name" value="OmpR/PhoB-type_DNA-bd"/>
</dbReference>
<dbReference type="InterPro" id="IPR036388">
    <property type="entry name" value="WH-like_DNA-bd_sf"/>
</dbReference>
<name>A0A0B1Z1U3_9PSED</name>
<dbReference type="Proteomes" id="UP000030949">
    <property type="component" value="Unassembled WGS sequence"/>
</dbReference>
<feature type="DNA-binding region" description="OmpR/PhoB-type" evidence="2">
    <location>
        <begin position="10"/>
        <end position="108"/>
    </location>
</feature>
<dbReference type="GO" id="GO:0016887">
    <property type="term" value="F:ATP hydrolysis activity"/>
    <property type="evidence" value="ECO:0007669"/>
    <property type="project" value="InterPro"/>
</dbReference>
<dbReference type="PANTHER" id="PTHR47691">
    <property type="entry name" value="REGULATOR-RELATED"/>
    <property type="match status" value="1"/>
</dbReference>
<dbReference type="AlphaFoldDB" id="A0A0B1Z1U3"/>
<dbReference type="Gene3D" id="1.25.40.10">
    <property type="entry name" value="Tetratricopeptide repeat domain"/>
    <property type="match status" value="1"/>
</dbReference>
<dbReference type="GO" id="GO:0006355">
    <property type="term" value="P:regulation of DNA-templated transcription"/>
    <property type="evidence" value="ECO:0007669"/>
    <property type="project" value="InterPro"/>
</dbReference>
<organism evidence="4 5">
    <name type="scientific">Pseudomonas frederiksbergensis</name>
    <dbReference type="NCBI Taxonomy" id="104087"/>
    <lineage>
        <taxon>Bacteria</taxon>
        <taxon>Pseudomonadati</taxon>
        <taxon>Pseudomonadota</taxon>
        <taxon>Gammaproteobacteria</taxon>
        <taxon>Pseudomonadales</taxon>
        <taxon>Pseudomonadaceae</taxon>
        <taxon>Pseudomonas</taxon>
    </lineage>
</organism>
<dbReference type="InterPro" id="IPR049945">
    <property type="entry name" value="AAA_22"/>
</dbReference>
<dbReference type="GO" id="GO:0003677">
    <property type="term" value="F:DNA binding"/>
    <property type="evidence" value="ECO:0007669"/>
    <property type="project" value="UniProtKB-UniRule"/>
</dbReference>
<dbReference type="Pfam" id="PF13401">
    <property type="entry name" value="AAA_22"/>
    <property type="match status" value="1"/>
</dbReference>
<proteinExistence type="predicted"/>
<dbReference type="InterPro" id="IPR016032">
    <property type="entry name" value="Sig_transdc_resp-reg_C-effctor"/>
</dbReference>
<dbReference type="CDD" id="cd00383">
    <property type="entry name" value="trans_reg_C"/>
    <property type="match status" value="1"/>
</dbReference>
<dbReference type="RefSeq" id="WP_039592854.1">
    <property type="nucleotide sequence ID" value="NZ_JQGJ02000001.1"/>
</dbReference>
<evidence type="ECO:0000256" key="2">
    <source>
        <dbReference type="PROSITE-ProRule" id="PRU01091"/>
    </source>
</evidence>
<evidence type="ECO:0000313" key="5">
    <source>
        <dbReference type="Proteomes" id="UP000030949"/>
    </source>
</evidence>
<reference evidence="5" key="1">
    <citation type="submission" date="2015-03" db="EMBL/GenBank/DDBJ databases">
        <title>Pseudomonas frederiksbergensis hydrocarbon degrader.</title>
        <authorList>
            <person name="Brown L.M."/>
            <person name="Ruiz O.N."/>
            <person name="Mueller S."/>
            <person name="Gunasekera T.S."/>
        </authorList>
    </citation>
    <scope>NUCLEOTIDE SEQUENCE [LARGE SCALE GENOMIC DNA]</scope>
    <source>
        <strain evidence="5">SI8</strain>
    </source>
</reference>
<dbReference type="SMART" id="SM00862">
    <property type="entry name" value="Trans_reg_C"/>
    <property type="match status" value="1"/>
</dbReference>